<name>A0A1I8IVK0_9PLAT</name>
<dbReference type="GO" id="GO:0005759">
    <property type="term" value="C:mitochondrial matrix"/>
    <property type="evidence" value="ECO:0007669"/>
    <property type="project" value="TreeGrafter"/>
</dbReference>
<dbReference type="SUPFAM" id="SSF63411">
    <property type="entry name" value="LuxS/MPP-like metallohydrolase"/>
    <property type="match status" value="4"/>
</dbReference>
<organism evidence="3 4">
    <name type="scientific">Macrostomum lignano</name>
    <dbReference type="NCBI Taxonomy" id="282301"/>
    <lineage>
        <taxon>Eukaryota</taxon>
        <taxon>Metazoa</taxon>
        <taxon>Spiralia</taxon>
        <taxon>Lophotrochozoa</taxon>
        <taxon>Platyhelminthes</taxon>
        <taxon>Rhabditophora</taxon>
        <taxon>Macrostomorpha</taxon>
        <taxon>Macrostomida</taxon>
        <taxon>Macrostomidae</taxon>
        <taxon>Macrostomum</taxon>
    </lineage>
</organism>
<dbReference type="FunFam" id="3.30.830.10:FF:000011">
    <property type="entry name" value="Presequence protease, mitochondrial"/>
    <property type="match status" value="1"/>
</dbReference>
<dbReference type="WBParaSite" id="maker-uti_cns_0017300-snap-gene-0.2-mRNA-1">
    <property type="protein sequence ID" value="maker-uti_cns_0017300-snap-gene-0.2-mRNA-1"/>
    <property type="gene ID" value="maker-uti_cns_0017300-snap-gene-0.2"/>
</dbReference>
<dbReference type="Pfam" id="PF08367">
    <property type="entry name" value="M16C_assoc"/>
    <property type="match status" value="1"/>
</dbReference>
<dbReference type="GO" id="GO:0004222">
    <property type="term" value="F:metalloendopeptidase activity"/>
    <property type="evidence" value="ECO:0007669"/>
    <property type="project" value="TreeGrafter"/>
</dbReference>
<evidence type="ECO:0000259" key="2">
    <source>
        <dbReference type="SMART" id="SM01264"/>
    </source>
</evidence>
<feature type="region of interest" description="Disordered" evidence="1">
    <location>
        <begin position="1"/>
        <end position="31"/>
    </location>
</feature>
<evidence type="ECO:0000256" key="1">
    <source>
        <dbReference type="SAM" id="MobiDB-lite"/>
    </source>
</evidence>
<dbReference type="SMART" id="SM01264">
    <property type="entry name" value="M16C_associated"/>
    <property type="match status" value="1"/>
</dbReference>
<dbReference type="Pfam" id="PF22516">
    <property type="entry name" value="PreP_C"/>
    <property type="match status" value="1"/>
</dbReference>
<dbReference type="InterPro" id="IPR055130">
    <property type="entry name" value="PreP_C"/>
</dbReference>
<dbReference type="Proteomes" id="UP000095280">
    <property type="component" value="Unplaced"/>
</dbReference>
<feature type="domain" description="Peptidase M16C associated" evidence="2">
    <location>
        <begin position="504"/>
        <end position="746"/>
    </location>
</feature>
<dbReference type="AlphaFoldDB" id="A0A1I8IVK0"/>
<dbReference type="InterPro" id="IPR007863">
    <property type="entry name" value="Peptidase_M16_C"/>
</dbReference>
<accession>A0A1I8IVK0</accession>
<dbReference type="Pfam" id="PF05193">
    <property type="entry name" value="Peptidase_M16_C"/>
    <property type="match status" value="1"/>
</dbReference>
<reference evidence="4" key="1">
    <citation type="submission" date="2016-11" db="UniProtKB">
        <authorList>
            <consortium name="WormBaseParasite"/>
        </authorList>
    </citation>
    <scope>IDENTIFICATION</scope>
</reference>
<protein>
    <submittedName>
        <fullName evidence="4">Presequence protease, mitochondrial</fullName>
    </submittedName>
</protein>
<proteinExistence type="predicted"/>
<keyword evidence="3" id="KW-1185">Reference proteome</keyword>
<evidence type="ECO:0000313" key="3">
    <source>
        <dbReference type="Proteomes" id="UP000095280"/>
    </source>
</evidence>
<dbReference type="Gene3D" id="3.30.830.10">
    <property type="entry name" value="Metalloenzyme, LuxS/M16 peptidase-like"/>
    <property type="match status" value="4"/>
</dbReference>
<evidence type="ECO:0000313" key="4">
    <source>
        <dbReference type="WBParaSite" id="maker-uti_cns_0017300-snap-gene-0.2-mRNA-1"/>
    </source>
</evidence>
<feature type="compositionally biased region" description="Polar residues" evidence="1">
    <location>
        <begin position="1"/>
        <end position="11"/>
    </location>
</feature>
<sequence>SQTSTPGPYTQTRKHSEPGRSLSDPPPTPPLQSAVRLVQSSVGAGLHGFRHVRSAQVPTFRLTLEELVHEATGCRLVHLARQDANNAFAIQLRTTPTDSTGAPHILEHSVLCGSAKYPVRDPFFKMLTRSQATFMNAMTAPDFTIYPCSTQNPTDFYNLFSVYLDAVFHPLLSRMDFLQEGWRLEPVNLQEPQSPITIKGVVYNEMKGVFSDPDQLFSNAVRQNLLPAGPYRHNFGGFPGAIPELSHEQLLQFHRRHYHPSNATVFTYGSLPLAEHLRFLDSECLAGFGRIDCSATAVPLEPRWSKPRAGRVDGPLNPFLPPDRQVTLAESFLFGDVCQVRDNFHLHFVSSLLCEGDTSPFYSGLLESGLGTAFAPVHGFSSDCRNTAFHIGLKGLADESVAAARQRVDDILAETVRSGFRQVNVDSLLHQVELGLRDEGANFGLEKILALAGPANHGADLAELLAAEDLLEDLRRTLAEQPRYLQSLVDRHWRSNPHRLSLSLHPTARYADRLLAAEKTAATARAANADLAAVRREAQELLAAQTARADPGPLPRLALGDLPRQAPRWSTEWAVPDRLLLCPQPTNGLVYFRAKLRLSDLSTNQTRLLPLLSLLLPKLGTARTPYGQLAEAIDLVSGGFACTPYATARPDEAASSCESGLVFSACCLAPNLPRVLQLWQEICAQPDWAARDRLANLLRMEAADLVSRLTGQGHAFAAGRAAARLSESSRVADLLTGLDSLRAIKLAAAAEPAGFDALAEDLADLCRTAFRRENFCISLTGEQPETGAKEVEAFLAGFDVADAAAHAAAARPPQPRFDLGGGATGTASGGLFEHFEVGSMGVNFCAQAFPCPAVTHPRFPALMLAAAHLSSRYLHREIREIGGAYGSGARATPGAFYFMSYRDPRFLATLDSFAASAEWLAGRVDSLTDSDLEEAKLAVFKTLDMPVPPKKRGLEFFLTGVTDDMRQQLRDRLFDLDTSEVRQAAAETLGQQQKTHKVIIGCRNLELDFKQWTSSPID</sequence>
<dbReference type="GO" id="GO:0046872">
    <property type="term" value="F:metal ion binding"/>
    <property type="evidence" value="ECO:0007669"/>
    <property type="project" value="InterPro"/>
</dbReference>
<dbReference type="InterPro" id="IPR013578">
    <property type="entry name" value="Peptidase_M16C_assoc"/>
</dbReference>
<dbReference type="GO" id="GO:0016485">
    <property type="term" value="P:protein processing"/>
    <property type="evidence" value="ECO:0007669"/>
    <property type="project" value="TreeGrafter"/>
</dbReference>
<dbReference type="PANTHER" id="PTHR43016">
    <property type="entry name" value="PRESEQUENCE PROTEASE"/>
    <property type="match status" value="1"/>
</dbReference>
<dbReference type="PANTHER" id="PTHR43016:SF13">
    <property type="entry name" value="PRESEQUENCE PROTEASE, MITOCHONDRIAL"/>
    <property type="match status" value="1"/>
</dbReference>
<dbReference type="InterPro" id="IPR011249">
    <property type="entry name" value="Metalloenz_LuxS/M16"/>
</dbReference>